<keyword evidence="4" id="KW-0511">Multifunctional enzyme</keyword>
<dbReference type="Pfam" id="PF22953">
    <property type="entry name" value="SpnB_Rossmann"/>
    <property type="match status" value="1"/>
</dbReference>
<dbReference type="RefSeq" id="WP_184844755.1">
    <property type="nucleotide sequence ID" value="NZ_JACHMN010000003.1"/>
</dbReference>
<dbReference type="InterPro" id="IPR020807">
    <property type="entry name" value="PKS_DH"/>
</dbReference>
<name>A0A841C163_9ACTN</name>
<dbReference type="Gene3D" id="3.10.129.110">
    <property type="entry name" value="Polyketide synthase dehydratase"/>
    <property type="match status" value="1"/>
</dbReference>
<dbReference type="SUPFAM" id="SSF55048">
    <property type="entry name" value="Probable ACP-binding domain of malonyl-CoA ACP transacylase"/>
    <property type="match status" value="2"/>
</dbReference>
<organism evidence="11 12">
    <name type="scientific">Allocatelliglobosispora scoriae</name>
    <dbReference type="NCBI Taxonomy" id="643052"/>
    <lineage>
        <taxon>Bacteria</taxon>
        <taxon>Bacillati</taxon>
        <taxon>Actinomycetota</taxon>
        <taxon>Actinomycetes</taxon>
        <taxon>Micromonosporales</taxon>
        <taxon>Micromonosporaceae</taxon>
        <taxon>Allocatelliglobosispora</taxon>
    </lineage>
</organism>
<dbReference type="InterPro" id="IPR049900">
    <property type="entry name" value="PKS_mFAS_DH"/>
</dbReference>
<dbReference type="InterPro" id="IPR036291">
    <property type="entry name" value="NAD(P)-bd_dom_sf"/>
</dbReference>
<feature type="domain" description="Ketosynthase family 3 (KS3)" evidence="9">
    <location>
        <begin position="29"/>
        <end position="440"/>
    </location>
</feature>
<dbReference type="SMART" id="SM00826">
    <property type="entry name" value="PKS_DH"/>
    <property type="match status" value="1"/>
</dbReference>
<dbReference type="InterPro" id="IPR042104">
    <property type="entry name" value="PKS_dehydratase_sf"/>
</dbReference>
<dbReference type="Proteomes" id="UP000587527">
    <property type="component" value="Unassembled WGS sequence"/>
</dbReference>
<evidence type="ECO:0000256" key="7">
    <source>
        <dbReference type="SAM" id="MobiDB-lite"/>
    </source>
</evidence>
<dbReference type="InterPro" id="IPR020806">
    <property type="entry name" value="PKS_PP-bd"/>
</dbReference>
<evidence type="ECO:0000259" key="9">
    <source>
        <dbReference type="PROSITE" id="PS52004"/>
    </source>
</evidence>
<dbReference type="Pfam" id="PF02801">
    <property type="entry name" value="Ketoacyl-synt_C"/>
    <property type="match status" value="2"/>
</dbReference>
<evidence type="ECO:0000256" key="2">
    <source>
        <dbReference type="ARBA" id="ARBA00022553"/>
    </source>
</evidence>
<feature type="region of interest" description="C-terminal hotdog fold" evidence="6">
    <location>
        <begin position="2050"/>
        <end position="2190"/>
    </location>
</feature>
<dbReference type="InterPro" id="IPR020841">
    <property type="entry name" value="PKS_Beta-ketoAc_synthase_dom"/>
</dbReference>
<feature type="active site" description="Proton acceptor; for dehydratase activity" evidence="6">
    <location>
        <position position="1947"/>
    </location>
</feature>
<evidence type="ECO:0000256" key="1">
    <source>
        <dbReference type="ARBA" id="ARBA00022450"/>
    </source>
</evidence>
<evidence type="ECO:0000259" key="8">
    <source>
        <dbReference type="PROSITE" id="PS50075"/>
    </source>
</evidence>
<feature type="domain" description="PKS/mFAS DH" evidence="10">
    <location>
        <begin position="1915"/>
        <end position="2190"/>
    </location>
</feature>
<dbReference type="InterPro" id="IPR049551">
    <property type="entry name" value="PKS_DH_C"/>
</dbReference>
<feature type="domain" description="Carrier" evidence="8">
    <location>
        <begin position="2687"/>
        <end position="2762"/>
    </location>
</feature>
<dbReference type="InterPro" id="IPR006162">
    <property type="entry name" value="Ppantetheine_attach_site"/>
</dbReference>
<dbReference type="Pfam" id="PF08659">
    <property type="entry name" value="KR"/>
    <property type="match status" value="1"/>
</dbReference>
<dbReference type="FunFam" id="1.10.1200.10:FF:000007">
    <property type="entry name" value="Probable polyketide synthase pks17"/>
    <property type="match status" value="1"/>
</dbReference>
<dbReference type="InterPro" id="IPR009081">
    <property type="entry name" value="PP-bd_ACP"/>
</dbReference>
<dbReference type="InterPro" id="IPR014031">
    <property type="entry name" value="Ketoacyl_synth_C"/>
</dbReference>
<evidence type="ECO:0000256" key="3">
    <source>
        <dbReference type="ARBA" id="ARBA00022679"/>
    </source>
</evidence>
<evidence type="ECO:0000259" key="10">
    <source>
        <dbReference type="PROSITE" id="PS52019"/>
    </source>
</evidence>
<comment type="caution">
    <text evidence="11">The sequence shown here is derived from an EMBL/GenBank/DDBJ whole genome shotgun (WGS) entry which is preliminary data.</text>
</comment>
<feature type="region of interest" description="N-terminal hotdog fold" evidence="6">
    <location>
        <begin position="1915"/>
        <end position="2038"/>
    </location>
</feature>
<dbReference type="Pfam" id="PF14765">
    <property type="entry name" value="PS-DH"/>
    <property type="match status" value="1"/>
</dbReference>
<keyword evidence="2" id="KW-0597">Phosphoprotein</keyword>
<evidence type="ECO:0000256" key="5">
    <source>
        <dbReference type="ARBA" id="ARBA00023315"/>
    </source>
</evidence>
<proteinExistence type="predicted"/>
<reference evidence="11 12" key="1">
    <citation type="submission" date="2020-08" db="EMBL/GenBank/DDBJ databases">
        <title>Sequencing the genomes of 1000 actinobacteria strains.</title>
        <authorList>
            <person name="Klenk H.-P."/>
        </authorList>
    </citation>
    <scope>NUCLEOTIDE SEQUENCE [LARGE SCALE GENOMIC DNA]</scope>
    <source>
        <strain evidence="11 12">DSM 45362</strain>
    </source>
</reference>
<evidence type="ECO:0000256" key="4">
    <source>
        <dbReference type="ARBA" id="ARBA00023268"/>
    </source>
</evidence>
<dbReference type="SMART" id="SM00825">
    <property type="entry name" value="PKS_KS"/>
    <property type="match status" value="2"/>
</dbReference>
<dbReference type="InterPro" id="IPR013968">
    <property type="entry name" value="PKS_KR"/>
</dbReference>
<sequence>MVGEKAQRAGTASKDGARTVIGARPAATGEPIAIVGMACRLPQAGDPAAFWRLLRGGVDAVTEAAEERWSREIVPDYRRGGFLDEVDRFDAGFFGISPNEAAAMDPQQRLVLELAWEALEQARIVPAGLRGTSAGVFIGAIAGDYAAMQDRLGTGGAHSYTGTHRAIIANRVSYVLGLRGASLTLDTGQSSSLVAVQMACESLRRGESGLALAGGVNLNLLAETTAAIGRFGALSADGRCHVFDERANGYVRGEGGALIVLKPLSAALRDGDIVHGVILGGAVNNDGGGDWLTSPSRQAQQDVIEQACAQAGVTPSDVAYVELHGTGTKVGDPIEAAALGAALGAGRPAKQPLLVGSVKTNIGHLEGAAGIAGLLKVVLSLKHGEVPATVGFARPNPEIPLDELRLRVVQETQPWPGRSRIAGVSSFGMGGTNCHLVIGAPPAPEAAPPAAPSARPVTGRPDLPWVLSARSAPALRAQARRLHEHLTASPDLTTPDIALALLHTRAELEHRAVVVGGDLADRTASLASLAAGQPDSRAIIGSATRGRTVFVFPGQGSQWPEMARDLLDTSPEFAARLTACDEALSAFVDYSLLDVLRGRPGTPDFARVDVVQPALWAVMVSLAELWRARGVHPEVVIGHSQGEIAAATVSGALSLADGARVVALRSRAINAIAGSGGMMSVAAPIDVVEAAVGRLAPDATVAAYNGSRGIVVSGTTAALAELEREFTAADHRTRIVPVDYASHSVAVEQIRDELRVALAPIRPVSTETLFLSTLTGEPIDTARLDADYWFRSLRNPVRFWQATQVALELGCGLFVECSPHPGLVAALQETIEEAERDAAVVGTLRRNLGGPDQFDRSLAEAYAAGATVAWDRTAPVDRQTLIDLPTYPFQRQRHWLTQPGEAAPARRGAASAVAEPVESEQPAPTRSRRELRDLVLATTASALGHADARAITNGAAFKELGVDSATAIELRNRLRAATGLALPTGLLFDYPTPDQVTDHLLALGNRTAGGTATAARSTVDADGDPIVVVAMGCRYPGDVLTPEDLWALVGSGAEAIGDFPVNRGWDVDALFATGPERSGTSDTRRGGFLRDADQFDAGFFGISPREASAMDPQQRLLLEICWETVERAGIDHESLRGSSTGVFVGAMASDYGPRLHQAGGAVDGHLLTGTALSVASGRIAYTLGLEGPALTVDTACSSSLVAIHLAVQALRRGECTLALAGGVTVMSTPGMFVEFSRQGGLAVDGRCKAFGADADGTGWGEGAGMLLLERRSDAQRNGHQILAVIRGSAVNQDGRSNGMTAPNGPAQERVIRQALADARLSPRDVDVVEAHGTGTKLGDPIEAQALLATYGQDRPADQPLWLGSLKSNIGHTQAAAGVGGVIKMVLAMRHGVLPATLHADESTPHVDWSGGAVALLTKPVAIAPGRTIRAGVSSFGISGTNAHLILEQAPAAEPGPAPVGETGPLVWVLSARSSAALRAQAGQLHDFAMCTPAEDLPAAAVELARRTRFEHRAVVVAGDRDELLAALAALAEGTGHPSLTEGVAGTDLRPVFVFPGQGSQWAGMAVELMDGHPGFRAELLRCDAALRAYTPWSVVDVLRGTDGAPALDGSEVVQPVLFAVMMSLAALWRELGVEPASVIGHSQGEIAAACVSGALSLQDGARIVALRSRMLMRLTGSGGMTAVALPAARVEEMLAPWSQRLWVAIHNGPTSTVIAGDPDALDEFAAACDESVQVRRLPVDYASHTPHIESLHDELLDVLAGVAPHTTEVGFCSAMEGRFIETSELTADYWYRSLRHPVQFEDAIRTFAGRGTPLFIEASPHPALTGHVQDTLRDAGDPGDSVGSLRRGDGGWRRFLTSASQAFVLGAPVDWSAALAPAARRDIDLPTYPFEHRRYWIEGDTAADVSASGLTTSGHPLLGAVVPLAEGGGHLLTGRISRGATPWLTDHAVDGSVLLPGTAFVELALEAATVAGCDLIEELTLEAPLVLPETGAVQVQLTVGADDEGRRSITVFARPADDPEGGWTRHATGTLGTAAPAHLATGGEWPPADAVPVYLDDAYEQLAEGGYEYGPAFQGLVGAWRTETDAYVEVELPAAVRDDADLFTLHPALLDAALHLLVLTGLADAGDGSLLLPFHWSGVHVAARGAQSLRVRLTGSGEDRVGLTIHDSAGQPVATAEALTLLRVPRRSGALRPRGQAVPYAIDWTDLSLPETDLAGQRWALVVGDGSADGLGASLTKAGLDIAVYYDLPSLADMTAGDVPGTVVVAYTPEIDPDDLAYSVREGIYPVIDLLQAWVGDDRFTGSRLVFATRGAFDTPLTTDGLAHAPLWGLVRAAQVEHPGRFALLDLDEGDCNWGLAAAAMDAGETQLVARDGGVRVPRLARRDLPADAVATEVDPAGTVLVTGGTGGLGALVAQRLVERHGVRHLLLTSRRGAATPGADELVTVLSELGASVTIAACDVADRRALAKLLAAIPAEHPLTGVVHAAGILDDATVQGLSAQRIDSVFRPKVDAGWLLHEQTRDLPLKLFVLFSSIAGVLGNPGQGNYAAANVFLDGLAEHRHGLGLPATSIAWGLWATATSMTGGLDDADVARLGRSGIAPLSSEQGLDLLDAALASPDAVVVASRWDNAGLRARAESDLLTPMLRSLVRAPRRADTATSRPAAATSGGGAAELVARLTSLAPADARLVLVDLVRTQVAAVLGYASVDGVNADRAFSELGFDSLTAVELRNRLDAACGLRLPATLAFDYPTVAGLSDFLFRTLVPAPQSPDEALRASLDQVALALPHHDDATRGKVIAILHSTLARLEAGPAGATTVQDRIRSASDDEIFAFIDNQI</sequence>
<dbReference type="InterPro" id="IPR014043">
    <property type="entry name" value="Acyl_transferase_dom"/>
</dbReference>
<dbReference type="InterPro" id="IPR016039">
    <property type="entry name" value="Thiolase-like"/>
</dbReference>
<dbReference type="Pfam" id="PF21089">
    <property type="entry name" value="PKS_DH_N"/>
    <property type="match status" value="1"/>
</dbReference>
<dbReference type="PROSITE" id="PS52004">
    <property type="entry name" value="KS3_2"/>
    <property type="match status" value="2"/>
</dbReference>
<dbReference type="PROSITE" id="PS00012">
    <property type="entry name" value="PHOSPHOPANTETHEINE"/>
    <property type="match status" value="1"/>
</dbReference>
<gene>
    <name evidence="11" type="ORF">F4553_006912</name>
</gene>
<dbReference type="FunFam" id="3.40.47.10:FF:000019">
    <property type="entry name" value="Polyketide synthase type I"/>
    <property type="match status" value="1"/>
</dbReference>
<feature type="domain" description="Ketosynthase family 3 (KS3)" evidence="9">
    <location>
        <begin position="1023"/>
        <end position="1448"/>
    </location>
</feature>
<dbReference type="SMART" id="SM00827">
    <property type="entry name" value="PKS_AT"/>
    <property type="match status" value="2"/>
</dbReference>
<dbReference type="SMART" id="SM01294">
    <property type="entry name" value="PKS_PP_betabranch"/>
    <property type="match status" value="1"/>
</dbReference>
<dbReference type="GO" id="GO:0006633">
    <property type="term" value="P:fatty acid biosynthetic process"/>
    <property type="evidence" value="ECO:0007669"/>
    <property type="project" value="InterPro"/>
</dbReference>
<dbReference type="CDD" id="cd00833">
    <property type="entry name" value="PKS"/>
    <property type="match status" value="2"/>
</dbReference>
<evidence type="ECO:0000256" key="6">
    <source>
        <dbReference type="PROSITE-ProRule" id="PRU01363"/>
    </source>
</evidence>
<dbReference type="SMART" id="SM00822">
    <property type="entry name" value="PKS_KR"/>
    <property type="match status" value="1"/>
</dbReference>
<feature type="region of interest" description="Disordered" evidence="7">
    <location>
        <begin position="900"/>
        <end position="929"/>
    </location>
</feature>
<evidence type="ECO:0000313" key="11">
    <source>
        <dbReference type="EMBL" id="MBB5873478.1"/>
    </source>
</evidence>
<dbReference type="InterPro" id="IPR016035">
    <property type="entry name" value="Acyl_Trfase/lysoPLipase"/>
</dbReference>
<keyword evidence="1" id="KW-0596">Phosphopantetheine</keyword>
<dbReference type="PROSITE" id="PS50075">
    <property type="entry name" value="CARRIER"/>
    <property type="match status" value="2"/>
</dbReference>
<feature type="domain" description="Carrier" evidence="8">
    <location>
        <begin position="929"/>
        <end position="1004"/>
    </location>
</feature>
<dbReference type="PROSITE" id="PS00606">
    <property type="entry name" value="KS3_1"/>
    <property type="match status" value="1"/>
</dbReference>
<dbReference type="InterPro" id="IPR032821">
    <property type="entry name" value="PKS_assoc"/>
</dbReference>
<dbReference type="InterPro" id="IPR001227">
    <property type="entry name" value="Ac_transferase_dom_sf"/>
</dbReference>
<dbReference type="Gene3D" id="3.40.50.720">
    <property type="entry name" value="NAD(P)-binding Rossmann-like Domain"/>
    <property type="match status" value="1"/>
</dbReference>
<feature type="compositionally biased region" description="Low complexity" evidence="7">
    <location>
        <begin position="900"/>
        <end position="920"/>
    </location>
</feature>
<dbReference type="PANTHER" id="PTHR43775:SF51">
    <property type="entry name" value="INACTIVE PHENOLPHTHIOCEROL SYNTHESIS POLYKETIDE SYNTHASE TYPE I PKS1-RELATED"/>
    <property type="match status" value="1"/>
</dbReference>
<dbReference type="InterPro" id="IPR057326">
    <property type="entry name" value="KR_dom"/>
</dbReference>
<dbReference type="Pfam" id="PF00550">
    <property type="entry name" value="PP-binding"/>
    <property type="match status" value="2"/>
</dbReference>
<dbReference type="SUPFAM" id="SSF51735">
    <property type="entry name" value="NAD(P)-binding Rossmann-fold domains"/>
    <property type="match status" value="2"/>
</dbReference>
<dbReference type="SMART" id="SM00823">
    <property type="entry name" value="PKS_PP"/>
    <property type="match status" value="2"/>
</dbReference>
<keyword evidence="12" id="KW-1185">Reference proteome</keyword>
<dbReference type="Gene3D" id="3.40.47.10">
    <property type="match status" value="2"/>
</dbReference>
<protein>
    <submittedName>
        <fullName evidence="11">Acyl transferase domain-containing protein/short-subunit dehydrogenase</fullName>
    </submittedName>
</protein>
<dbReference type="InterPro" id="IPR036736">
    <property type="entry name" value="ACP-like_sf"/>
</dbReference>
<dbReference type="SUPFAM" id="SSF52151">
    <property type="entry name" value="FabD/lysophospholipase-like"/>
    <property type="match status" value="2"/>
</dbReference>
<dbReference type="Pfam" id="PF00698">
    <property type="entry name" value="Acyl_transf_1"/>
    <property type="match status" value="2"/>
</dbReference>
<dbReference type="SUPFAM" id="SSF53901">
    <property type="entry name" value="Thiolase-like"/>
    <property type="match status" value="2"/>
</dbReference>
<keyword evidence="3 11" id="KW-0808">Transferase</keyword>
<dbReference type="PROSITE" id="PS52019">
    <property type="entry name" value="PKS_MFAS_DH"/>
    <property type="match status" value="1"/>
</dbReference>
<dbReference type="InterPro" id="IPR016036">
    <property type="entry name" value="Malonyl_transacylase_ACP-bd"/>
</dbReference>
<dbReference type="CDD" id="cd08956">
    <property type="entry name" value="KR_3_FAS_SDR_x"/>
    <property type="match status" value="1"/>
</dbReference>
<dbReference type="FunFam" id="3.40.366.10:FF:000002">
    <property type="entry name" value="Probable polyketide synthase 2"/>
    <property type="match status" value="2"/>
</dbReference>
<dbReference type="Gene3D" id="3.30.70.3290">
    <property type="match status" value="2"/>
</dbReference>
<dbReference type="Pfam" id="PF16197">
    <property type="entry name" value="KAsynt_C_assoc"/>
    <property type="match status" value="2"/>
</dbReference>
<dbReference type="SUPFAM" id="SSF47336">
    <property type="entry name" value="ACP-like"/>
    <property type="match status" value="2"/>
</dbReference>
<dbReference type="GO" id="GO:0004312">
    <property type="term" value="F:fatty acid synthase activity"/>
    <property type="evidence" value="ECO:0007669"/>
    <property type="project" value="TreeGrafter"/>
</dbReference>
<dbReference type="InterPro" id="IPR018201">
    <property type="entry name" value="Ketoacyl_synth_AS"/>
</dbReference>
<dbReference type="Pfam" id="PF00109">
    <property type="entry name" value="ketoacyl-synt"/>
    <property type="match status" value="2"/>
</dbReference>
<dbReference type="InterPro" id="IPR049552">
    <property type="entry name" value="PKS_DH_N"/>
</dbReference>
<dbReference type="Gene3D" id="1.10.1200.10">
    <property type="entry name" value="ACP-like"/>
    <property type="match status" value="2"/>
</dbReference>
<dbReference type="Gene3D" id="3.40.366.10">
    <property type="entry name" value="Malonyl-Coenzyme A Acyl Carrier Protein, domain 2"/>
    <property type="match status" value="2"/>
</dbReference>
<feature type="active site" description="Proton donor; for dehydratase activity" evidence="6">
    <location>
        <position position="2111"/>
    </location>
</feature>
<dbReference type="EMBL" id="JACHMN010000003">
    <property type="protein sequence ID" value="MBB5873478.1"/>
    <property type="molecule type" value="Genomic_DNA"/>
</dbReference>
<dbReference type="GO" id="GO:0031177">
    <property type="term" value="F:phosphopantetheine binding"/>
    <property type="evidence" value="ECO:0007669"/>
    <property type="project" value="InterPro"/>
</dbReference>
<evidence type="ECO:0000313" key="12">
    <source>
        <dbReference type="Proteomes" id="UP000587527"/>
    </source>
</evidence>
<dbReference type="InterPro" id="IPR014030">
    <property type="entry name" value="Ketoacyl_synth_N"/>
</dbReference>
<accession>A0A841C163</accession>
<dbReference type="PANTHER" id="PTHR43775">
    <property type="entry name" value="FATTY ACID SYNTHASE"/>
    <property type="match status" value="1"/>
</dbReference>
<dbReference type="GO" id="GO:0004315">
    <property type="term" value="F:3-oxoacyl-[acyl-carrier-protein] synthase activity"/>
    <property type="evidence" value="ECO:0007669"/>
    <property type="project" value="InterPro"/>
</dbReference>
<dbReference type="InterPro" id="IPR055123">
    <property type="entry name" value="SpnB-like_Rossmann"/>
</dbReference>
<keyword evidence="5" id="KW-0012">Acyltransferase</keyword>
<dbReference type="InterPro" id="IPR050091">
    <property type="entry name" value="PKS_NRPS_Biosynth_Enz"/>
</dbReference>